<comment type="caution">
    <text evidence="7">The sequence shown here is derived from an EMBL/GenBank/DDBJ whole genome shotgun (WGS) entry which is preliminary data.</text>
</comment>
<dbReference type="Proteomes" id="UP001589609">
    <property type="component" value="Unassembled WGS sequence"/>
</dbReference>
<evidence type="ECO:0000313" key="8">
    <source>
        <dbReference type="Proteomes" id="UP001589609"/>
    </source>
</evidence>
<dbReference type="PANTHER" id="PTHR33507:SF3">
    <property type="entry name" value="INNER MEMBRANE PROTEIN YBBJ"/>
    <property type="match status" value="1"/>
</dbReference>
<gene>
    <name evidence="7" type="ORF">ACFFMS_03520</name>
</gene>
<dbReference type="SUPFAM" id="SSF141322">
    <property type="entry name" value="NfeD domain-like"/>
    <property type="match status" value="1"/>
</dbReference>
<dbReference type="InterPro" id="IPR052165">
    <property type="entry name" value="Membrane_assoc_protease"/>
</dbReference>
<dbReference type="InterPro" id="IPR002810">
    <property type="entry name" value="NfeD-like_C"/>
</dbReference>
<dbReference type="PANTHER" id="PTHR33507">
    <property type="entry name" value="INNER MEMBRANE PROTEIN YBBJ"/>
    <property type="match status" value="1"/>
</dbReference>
<dbReference type="InterPro" id="IPR012340">
    <property type="entry name" value="NA-bd_OB-fold"/>
</dbReference>
<sequence>MAGWVVWLIIAGCLFIAEMLTLTFYLLWLGVGALFGAVAALAAPESLFVQVIAASIVSLLLILGSKRISQHFRMGKGYKDAVDALVGKTAVVTQDITDQANGIVKIGGDVWSATADEHIRHGEKVKVVERRSTVLYVRRERDSSWLE</sequence>
<evidence type="ECO:0000256" key="2">
    <source>
        <dbReference type="ARBA" id="ARBA00022692"/>
    </source>
</evidence>
<dbReference type="RefSeq" id="WP_379947917.1">
    <property type="nucleotide sequence ID" value="NZ_JBHMAF010000017.1"/>
</dbReference>
<reference evidence="7 8" key="1">
    <citation type="submission" date="2024-09" db="EMBL/GenBank/DDBJ databases">
        <authorList>
            <person name="Sun Q."/>
            <person name="Mori K."/>
        </authorList>
    </citation>
    <scope>NUCLEOTIDE SEQUENCE [LARGE SCALE GENOMIC DNA]</scope>
    <source>
        <strain evidence="7 8">JCM 11201</strain>
    </source>
</reference>
<feature type="domain" description="NfeD-like C-terminal" evidence="6">
    <location>
        <begin position="82"/>
        <end position="139"/>
    </location>
</feature>
<comment type="subcellular location">
    <subcellularLocation>
        <location evidence="1">Membrane</location>
        <topology evidence="1">Multi-pass membrane protein</topology>
    </subcellularLocation>
</comment>
<dbReference type="Gene3D" id="2.40.50.140">
    <property type="entry name" value="Nucleic acid-binding proteins"/>
    <property type="match status" value="1"/>
</dbReference>
<keyword evidence="4 5" id="KW-0472">Membrane</keyword>
<evidence type="ECO:0000259" key="6">
    <source>
        <dbReference type="Pfam" id="PF01957"/>
    </source>
</evidence>
<keyword evidence="8" id="KW-1185">Reference proteome</keyword>
<feature type="transmembrane region" description="Helical" evidence="5">
    <location>
        <begin position="47"/>
        <end position="64"/>
    </location>
</feature>
<keyword evidence="2 5" id="KW-0812">Transmembrane</keyword>
<organism evidence="7 8">
    <name type="scientific">Ectobacillus funiculus</name>
    <dbReference type="NCBI Taxonomy" id="137993"/>
    <lineage>
        <taxon>Bacteria</taxon>
        <taxon>Bacillati</taxon>
        <taxon>Bacillota</taxon>
        <taxon>Bacilli</taxon>
        <taxon>Bacillales</taxon>
        <taxon>Bacillaceae</taxon>
        <taxon>Ectobacillus</taxon>
    </lineage>
</organism>
<evidence type="ECO:0000256" key="5">
    <source>
        <dbReference type="SAM" id="Phobius"/>
    </source>
</evidence>
<accession>A0ABV5WBS0</accession>
<name>A0ABV5WBS0_9BACI</name>
<feature type="transmembrane region" description="Helical" evidence="5">
    <location>
        <begin position="5"/>
        <end position="27"/>
    </location>
</feature>
<proteinExistence type="predicted"/>
<protein>
    <submittedName>
        <fullName evidence="7">NfeD family protein</fullName>
    </submittedName>
</protein>
<evidence type="ECO:0000256" key="3">
    <source>
        <dbReference type="ARBA" id="ARBA00022989"/>
    </source>
</evidence>
<evidence type="ECO:0000313" key="7">
    <source>
        <dbReference type="EMBL" id="MFB9757611.1"/>
    </source>
</evidence>
<dbReference type="Pfam" id="PF01957">
    <property type="entry name" value="NfeD"/>
    <property type="match status" value="1"/>
</dbReference>
<evidence type="ECO:0000256" key="1">
    <source>
        <dbReference type="ARBA" id="ARBA00004141"/>
    </source>
</evidence>
<keyword evidence="3 5" id="KW-1133">Transmembrane helix</keyword>
<dbReference type="EMBL" id="JBHMAF010000017">
    <property type="protein sequence ID" value="MFB9757611.1"/>
    <property type="molecule type" value="Genomic_DNA"/>
</dbReference>
<evidence type="ECO:0000256" key="4">
    <source>
        <dbReference type="ARBA" id="ARBA00023136"/>
    </source>
</evidence>